<reference evidence="6 7" key="1">
    <citation type="submission" date="2023-11" db="EMBL/GenBank/DDBJ databases">
        <title>Dfirmibasis_genome.</title>
        <authorList>
            <person name="Edelbroek B."/>
            <person name="Kjellin J."/>
            <person name="Jerlstrom-Hultqvist J."/>
            <person name="Soderbom F."/>
        </authorList>
    </citation>
    <scope>NUCLEOTIDE SEQUENCE [LARGE SCALE GENOMIC DNA]</scope>
    <source>
        <strain evidence="6 7">TNS-C-14</strain>
    </source>
</reference>
<dbReference type="SMART" id="SM01225">
    <property type="entry name" value="G8"/>
    <property type="match status" value="1"/>
</dbReference>
<evidence type="ECO:0000313" key="6">
    <source>
        <dbReference type="EMBL" id="KAK5579699.1"/>
    </source>
</evidence>
<evidence type="ECO:0000256" key="4">
    <source>
        <dbReference type="SAM" id="SignalP"/>
    </source>
</evidence>
<evidence type="ECO:0000256" key="1">
    <source>
        <dbReference type="ARBA" id="ARBA00022729"/>
    </source>
</evidence>
<dbReference type="PANTHER" id="PTHR47687:SF6">
    <property type="entry name" value="COMMUNICATION MUTANT PROTEIN F-RELATED"/>
    <property type="match status" value="1"/>
</dbReference>
<keyword evidence="1 4" id="KW-0732">Signal</keyword>
<dbReference type="AlphaFoldDB" id="A0AAN7TTZ8"/>
<evidence type="ECO:0000259" key="5">
    <source>
        <dbReference type="PROSITE" id="PS51484"/>
    </source>
</evidence>
<dbReference type="Pfam" id="PF10162">
    <property type="entry name" value="G8"/>
    <property type="match status" value="1"/>
</dbReference>
<keyword evidence="7" id="KW-1185">Reference proteome</keyword>
<keyword evidence="2" id="KW-0325">Glycoprotein</keyword>
<feature type="domain" description="G8" evidence="5">
    <location>
        <begin position="264"/>
        <end position="390"/>
    </location>
</feature>
<comment type="similarity">
    <text evidence="3">Belongs to the comF family.</text>
</comment>
<accession>A0AAN7TTZ8</accession>
<dbReference type="InterPro" id="IPR019316">
    <property type="entry name" value="G8_domain"/>
</dbReference>
<dbReference type="InterPro" id="IPR052334">
    <property type="entry name" value="G8_domain-comF-like"/>
</dbReference>
<dbReference type="PROSITE" id="PS51484">
    <property type="entry name" value="G8"/>
    <property type="match status" value="1"/>
</dbReference>
<evidence type="ECO:0000256" key="3">
    <source>
        <dbReference type="ARBA" id="ARBA00038413"/>
    </source>
</evidence>
<evidence type="ECO:0000313" key="7">
    <source>
        <dbReference type="Proteomes" id="UP001344447"/>
    </source>
</evidence>
<sequence length="1115" mass="125061">MKILKNNFILFFIFFYFSFLLGINGSEFEINTPSVAASNTAGTFSTIQPITEIKFDKSNLNFVAEWDVNANSISNVSGSTDSSEFALNYGVWGPDYNYLVSKVSSPSLKANVDYLFSFDFKLGQKLGQYNNYKNMSLSFYIPEDIQYFLWAPRTPIYTITFTGNFSSTTYQSRTLTFKSTIDIGYSTMVLRINRVTDTGPTPLSVYFRNMKLTIPSKTITTPINLLTKDSELVIIPKPSDSLDPQDLSKCPYLASDLVHWNDPSIWPNSVVPSPNQNITLPSGKRVLISPFSISQTEIYNRIVVPVNSELIFADQDITMNVKDIYVQGKFIIGTKLCRYNSYINIIFNGAKTLNDTIAPFFGSKGIAVAAGGFISVQGKQYHNTWTKLSSTAWSGDRVIYIQDNVNWEVGQQVLLTTSIYKDELDNQNEVMTIKAIDGKKIEFTDPIKWYKYGSQEYQSEVALLSRRIVFSGDESSASTSFGGHVLSSGEMQFAGVQLKRMGQKNVKARYPLHYHLGGTLNNSFISDCSVTNSYYRCYTIHGTNNVTLTRNVAYDVYGHCYYLEDGVEVDNILSYNLGSYVHTIGAPAAGPSQFGEIFYQNSELTQPADSSAACFYITNAWNSFIGNAASGGWAGYAFPNLPKPIGNHRTVNIVPMQYPIKEWQGNTAHSSGYFFEDGASIYIGGNLTFNEANGMLIYHSGRLARNTYLNGIFNEDNVVFNRFNNTKIFLSNNGIGFWGETVEVVGFESHDNKLPASVFGKAWVHNAIVNGQSGNILSLNSFTRRGFQFYDTYVQTVLSNIIFRNFVHSPAATLRDNDNVVFVGLTFSDLFKPQYISATINITFQNVLQKQIIGHEDVVDSGSSRQFNFIDWDGSVTSSFTGRALGLPQIVGAHELWWKFDSSCLFNTDWNVWVCNKGTKGVANIEFWIPGFMEREVPQDPDSYIGTISLFGSGITDERKTLLTRNAGITGVSNMGWYVYWTIGTPAYFRIWTAQIQYGEYIFLAIPYPSGTKFSISSEYDYNSQYTYTFTQTTSALLVKQGNGKQYFFDGTHLFLKLVNFMNTGSSSESFNRAGIKIPNIYWSYIYNVRATNTAKPPVNGYFLNLPNVRPSSTL</sequence>
<comment type="caution">
    <text evidence="6">The sequence shown here is derived from an EMBL/GenBank/DDBJ whole genome shotgun (WGS) entry which is preliminary data.</text>
</comment>
<protein>
    <recommendedName>
        <fullName evidence="5">G8 domain-containing protein</fullName>
    </recommendedName>
</protein>
<dbReference type="EMBL" id="JAVFKY010000003">
    <property type="protein sequence ID" value="KAK5579699.1"/>
    <property type="molecule type" value="Genomic_DNA"/>
</dbReference>
<gene>
    <name evidence="6" type="ORF">RB653_009385</name>
</gene>
<dbReference type="Pfam" id="PF24606">
    <property type="entry name" value="CEMIP_beta-hel"/>
    <property type="match status" value="1"/>
</dbReference>
<proteinExistence type="inferred from homology"/>
<feature type="chain" id="PRO_5042837009" description="G8 domain-containing protein" evidence="4">
    <location>
        <begin position="26"/>
        <end position="1115"/>
    </location>
</feature>
<name>A0AAN7TTZ8_9MYCE</name>
<dbReference type="InterPro" id="IPR055401">
    <property type="entry name" value="CEMIP_beta-hel_dom"/>
</dbReference>
<dbReference type="Proteomes" id="UP001344447">
    <property type="component" value="Unassembled WGS sequence"/>
</dbReference>
<feature type="signal peptide" evidence="4">
    <location>
        <begin position="1"/>
        <end position="25"/>
    </location>
</feature>
<organism evidence="6 7">
    <name type="scientific">Dictyostelium firmibasis</name>
    <dbReference type="NCBI Taxonomy" id="79012"/>
    <lineage>
        <taxon>Eukaryota</taxon>
        <taxon>Amoebozoa</taxon>
        <taxon>Evosea</taxon>
        <taxon>Eumycetozoa</taxon>
        <taxon>Dictyostelia</taxon>
        <taxon>Dictyosteliales</taxon>
        <taxon>Dictyosteliaceae</taxon>
        <taxon>Dictyostelium</taxon>
    </lineage>
</organism>
<evidence type="ECO:0000256" key="2">
    <source>
        <dbReference type="ARBA" id="ARBA00023180"/>
    </source>
</evidence>
<dbReference type="PANTHER" id="PTHR47687">
    <property type="entry name" value="G8 DOMAIN-CONTAINING PROTEIN DDB_G0288475-RELATED"/>
    <property type="match status" value="1"/>
</dbReference>